<reference evidence="1 2" key="1">
    <citation type="submission" date="2014-03" db="EMBL/GenBank/DDBJ databases">
        <title>Bradyrhizobium valentinum sp. nov., isolated from effective nodules of Lupinus mariae-josephae, a lupine endemic of basic-lime soils in Eastern Spain.</title>
        <authorList>
            <person name="Duran D."/>
            <person name="Rey L."/>
            <person name="Navarro A."/>
            <person name="Busquets A."/>
            <person name="Imperial J."/>
            <person name="Ruiz-Argueso T."/>
        </authorList>
    </citation>
    <scope>NUCLEOTIDE SEQUENCE [LARGE SCALE GENOMIC DNA]</scope>
    <source>
        <strain evidence="1 2">PAC68</strain>
    </source>
</reference>
<dbReference type="Proteomes" id="UP000050863">
    <property type="component" value="Unassembled WGS sequence"/>
</dbReference>
<evidence type="ECO:0000313" key="1">
    <source>
        <dbReference type="EMBL" id="KRR02737.1"/>
    </source>
</evidence>
<accession>A0A0R3L4A5</accession>
<protein>
    <submittedName>
        <fullName evidence="1">Uncharacterized protein</fullName>
    </submittedName>
</protein>
<gene>
    <name evidence="1" type="ORF">CQ12_06560</name>
</gene>
<organism evidence="1 2">
    <name type="scientific">Bradyrhizobium jicamae</name>
    <dbReference type="NCBI Taxonomy" id="280332"/>
    <lineage>
        <taxon>Bacteria</taxon>
        <taxon>Pseudomonadati</taxon>
        <taxon>Pseudomonadota</taxon>
        <taxon>Alphaproteobacteria</taxon>
        <taxon>Hyphomicrobiales</taxon>
        <taxon>Nitrobacteraceae</taxon>
        <taxon>Bradyrhizobium</taxon>
    </lineage>
</organism>
<dbReference type="EMBL" id="LLXZ01000152">
    <property type="protein sequence ID" value="KRR02737.1"/>
    <property type="molecule type" value="Genomic_DNA"/>
</dbReference>
<comment type="caution">
    <text evidence="1">The sequence shown here is derived from an EMBL/GenBank/DDBJ whole genome shotgun (WGS) entry which is preliminary data.</text>
</comment>
<evidence type="ECO:0000313" key="2">
    <source>
        <dbReference type="Proteomes" id="UP000050863"/>
    </source>
</evidence>
<sequence length="75" mass="8374">MAKSAHEHTGSAETLRPSLRNGFTAYFVLFPENGSFRDILSQLRVENALARKADQFAGIVGWAKRSVPTIEQRAR</sequence>
<dbReference type="AlphaFoldDB" id="A0A0R3L4A5"/>
<keyword evidence="2" id="KW-1185">Reference proteome</keyword>
<proteinExistence type="predicted"/>
<name>A0A0R3L4A5_9BRAD</name>